<feature type="region of interest" description="Disordered" evidence="1">
    <location>
        <begin position="103"/>
        <end position="152"/>
    </location>
</feature>
<reference evidence="2" key="1">
    <citation type="submission" date="2021-01" db="EMBL/GenBank/DDBJ databases">
        <authorList>
            <consortium name="Genoscope - CEA"/>
            <person name="William W."/>
        </authorList>
    </citation>
    <scope>NUCLEOTIDE SEQUENCE</scope>
</reference>
<feature type="compositionally biased region" description="Basic and acidic residues" evidence="1">
    <location>
        <begin position="111"/>
        <end position="122"/>
    </location>
</feature>
<gene>
    <name evidence="2" type="ORF">PPRIM_AZ9-3.1.T0300319</name>
</gene>
<protein>
    <submittedName>
        <fullName evidence="2">Uncharacterized protein</fullName>
    </submittedName>
</protein>
<sequence length="152" mass="17723">MPKQVQQKQAGGKFVSTGDPVADDRNWIGRVNNELTCTAAWNRDWGFLAGNSENLKLEDATKPYNIDEQIKNLQQEIEKIQVDPNKITINRTYGKGEALEKFMTDQNNKQRNKDLKPQDRKIPKTWKYQKGWKPEPDPYDPIQNMFKSNKKK</sequence>
<dbReference type="OMA" id="QNELNCV"/>
<accession>A0A8S1L1G8</accession>
<dbReference type="Pfam" id="PF14945">
    <property type="entry name" value="LLC1"/>
    <property type="match status" value="1"/>
</dbReference>
<organism evidence="2 3">
    <name type="scientific">Paramecium primaurelia</name>
    <dbReference type="NCBI Taxonomy" id="5886"/>
    <lineage>
        <taxon>Eukaryota</taxon>
        <taxon>Sar</taxon>
        <taxon>Alveolata</taxon>
        <taxon>Ciliophora</taxon>
        <taxon>Intramacronucleata</taxon>
        <taxon>Oligohymenophorea</taxon>
        <taxon>Peniculida</taxon>
        <taxon>Parameciidae</taxon>
        <taxon>Paramecium</taxon>
    </lineage>
</organism>
<dbReference type="AlphaFoldDB" id="A0A8S1L1G8"/>
<evidence type="ECO:0000313" key="3">
    <source>
        <dbReference type="Proteomes" id="UP000688137"/>
    </source>
</evidence>
<keyword evidence="3" id="KW-1185">Reference proteome</keyword>
<proteinExistence type="predicted"/>
<dbReference type="Proteomes" id="UP000688137">
    <property type="component" value="Unassembled WGS sequence"/>
</dbReference>
<evidence type="ECO:0000313" key="2">
    <source>
        <dbReference type="EMBL" id="CAD8060801.1"/>
    </source>
</evidence>
<feature type="region of interest" description="Disordered" evidence="1">
    <location>
        <begin position="1"/>
        <end position="22"/>
    </location>
</feature>
<dbReference type="InterPro" id="IPR020339">
    <property type="entry name" value="C20orf85-like"/>
</dbReference>
<comment type="caution">
    <text evidence="2">The sequence shown here is derived from an EMBL/GenBank/DDBJ whole genome shotgun (WGS) entry which is preliminary data.</text>
</comment>
<evidence type="ECO:0000256" key="1">
    <source>
        <dbReference type="SAM" id="MobiDB-lite"/>
    </source>
</evidence>
<name>A0A8S1L1G8_PARPR</name>
<dbReference type="EMBL" id="CAJJDM010000029">
    <property type="protein sequence ID" value="CAD8060801.1"/>
    <property type="molecule type" value="Genomic_DNA"/>
</dbReference>